<name>A0A0R1X4C0_9LACO</name>
<protein>
    <recommendedName>
        <fullName evidence="3">BS ykrK family protein</fullName>
    </recommendedName>
</protein>
<proteinExistence type="predicted"/>
<dbReference type="EMBL" id="AZGM01000140">
    <property type="protein sequence ID" value="KRM24978.1"/>
    <property type="molecule type" value="Genomic_DNA"/>
</dbReference>
<dbReference type="Pfam" id="PF08876">
    <property type="entry name" value="DUF1836"/>
    <property type="match status" value="1"/>
</dbReference>
<sequence>MGIVERQIQPLVSAFRLPRYDELPKMGLYLDQVVKYINGYFPEAMGIKMTNTMVSSYVKHGLLNHPQHRQYDRGQLASLFLITISRQGLSLHEIQTLLHFRGGQQSVEDRYNYLCAAFELALRQAFSAGDQVEKITVPDSEEKRLLDRLAQMISCRVYLRVYLDQVQENHSS</sequence>
<dbReference type="PATRIC" id="fig|1423782.4.peg.1152"/>
<dbReference type="PANTHER" id="PTHR40056">
    <property type="entry name" value="HYPOTHETICAL CYTOSOLIC PROTEIN"/>
    <property type="match status" value="1"/>
</dbReference>
<dbReference type="OrthoDB" id="3191472at2"/>
<organism evidence="1 2">
    <name type="scientific">Limosilactobacillus panis DSM 6035</name>
    <dbReference type="NCBI Taxonomy" id="1423782"/>
    <lineage>
        <taxon>Bacteria</taxon>
        <taxon>Bacillati</taxon>
        <taxon>Bacillota</taxon>
        <taxon>Bacilli</taxon>
        <taxon>Lactobacillales</taxon>
        <taxon>Lactobacillaceae</taxon>
        <taxon>Limosilactobacillus</taxon>
    </lineage>
</organism>
<keyword evidence="2" id="KW-1185">Reference proteome</keyword>
<evidence type="ECO:0008006" key="3">
    <source>
        <dbReference type="Google" id="ProtNLM"/>
    </source>
</evidence>
<gene>
    <name evidence="1" type="ORF">FD32_GL001101</name>
</gene>
<dbReference type="AlphaFoldDB" id="A0A0R1X4C0"/>
<dbReference type="STRING" id="1423782.FD32_GL001101"/>
<evidence type="ECO:0000313" key="2">
    <source>
        <dbReference type="Proteomes" id="UP000051412"/>
    </source>
</evidence>
<comment type="caution">
    <text evidence="1">The sequence shown here is derived from an EMBL/GenBank/DDBJ whole genome shotgun (WGS) entry which is preliminary data.</text>
</comment>
<dbReference type="Proteomes" id="UP000051412">
    <property type="component" value="Unassembled WGS sequence"/>
</dbReference>
<dbReference type="PANTHER" id="PTHR40056:SF1">
    <property type="entry name" value="DUF1836 DOMAIN-CONTAINING PROTEIN"/>
    <property type="match status" value="1"/>
</dbReference>
<evidence type="ECO:0000313" key="1">
    <source>
        <dbReference type="EMBL" id="KRM24978.1"/>
    </source>
</evidence>
<reference evidence="1 2" key="1">
    <citation type="journal article" date="2015" name="Genome Announc.">
        <title>Expanding the biotechnology potential of lactobacilli through comparative genomics of 213 strains and associated genera.</title>
        <authorList>
            <person name="Sun Z."/>
            <person name="Harris H.M."/>
            <person name="McCann A."/>
            <person name="Guo C."/>
            <person name="Argimon S."/>
            <person name="Zhang W."/>
            <person name="Yang X."/>
            <person name="Jeffery I.B."/>
            <person name="Cooney J.C."/>
            <person name="Kagawa T.F."/>
            <person name="Liu W."/>
            <person name="Song Y."/>
            <person name="Salvetti E."/>
            <person name="Wrobel A."/>
            <person name="Rasinkangas P."/>
            <person name="Parkhill J."/>
            <person name="Rea M.C."/>
            <person name="O'Sullivan O."/>
            <person name="Ritari J."/>
            <person name="Douillard F.P."/>
            <person name="Paul Ross R."/>
            <person name="Yang R."/>
            <person name="Briner A.E."/>
            <person name="Felis G.E."/>
            <person name="de Vos W.M."/>
            <person name="Barrangou R."/>
            <person name="Klaenhammer T.R."/>
            <person name="Caufield P.W."/>
            <person name="Cui Y."/>
            <person name="Zhang H."/>
            <person name="O'Toole P.W."/>
        </authorList>
    </citation>
    <scope>NUCLEOTIDE SEQUENCE [LARGE SCALE GENOMIC DNA]</scope>
    <source>
        <strain evidence="1 2">DSM 6035</strain>
    </source>
</reference>
<dbReference type="InterPro" id="IPR014975">
    <property type="entry name" value="DUF1836"/>
</dbReference>
<accession>A0A0R1X4C0</accession>
<dbReference type="RefSeq" id="WP_053003079.1">
    <property type="nucleotide sequence ID" value="NZ_AZGM01000140.1"/>
</dbReference>